<dbReference type="Pfam" id="PF02558">
    <property type="entry name" value="ApbA"/>
    <property type="match status" value="1"/>
</dbReference>
<sequence>MHWTILGAGAIGCLWAAHLQRAGVSVSLVLRSPERLAQFQARGGVSLIDDSGETFCPLSATLAATPQPIAQLLLCTKAYDSQVALESVWHRLTVDSRILVLQNGMGSQQQVIERAGNDRVLIGSSTDGAYLRAPFEVVHAGHGETAIGRFDSTDATLPDCGPHFKLQLRQDPAIETTLWRKLAINCAINPLTALYGCRNGELTTVPAYTRALEALCEEFDAVARARGIPLFDGPLRDQALMVAHTTANNYSSMLQDIRHQRPTEIEQITGFLCNEARLAGIDVPRNRAALQQVRQLQHDSGTTSSPKTLPN</sequence>
<keyword evidence="5 10" id="KW-0566">Pantothenate biosynthesis</keyword>
<reference evidence="14" key="1">
    <citation type="submission" date="2016-05" db="EMBL/GenBank/DDBJ databases">
        <authorList>
            <person name="Baek K."/>
            <person name="Yang S.-J."/>
        </authorList>
    </citation>
    <scope>NUCLEOTIDE SEQUENCE [LARGE SCALE GENOMIC DNA]</scope>
    <source>
        <strain evidence="14">ST58-10</strain>
    </source>
</reference>
<dbReference type="UniPathway" id="UPA00028">
    <property type="reaction ID" value="UER00004"/>
</dbReference>
<dbReference type="GO" id="GO:0008677">
    <property type="term" value="F:2-dehydropantoate 2-reductase activity"/>
    <property type="evidence" value="ECO:0007669"/>
    <property type="project" value="UniProtKB-EC"/>
</dbReference>
<evidence type="ECO:0000256" key="6">
    <source>
        <dbReference type="ARBA" id="ARBA00022857"/>
    </source>
</evidence>
<dbReference type="EMBL" id="CP015839">
    <property type="protein sequence ID" value="ANG62073.1"/>
    <property type="molecule type" value="Genomic_DNA"/>
</dbReference>
<dbReference type="EC" id="1.1.1.169" evidence="3 10"/>
<dbReference type="Gene3D" id="3.40.50.720">
    <property type="entry name" value="NAD(P)-binding Rossmann-like Domain"/>
    <property type="match status" value="1"/>
</dbReference>
<dbReference type="GO" id="GO:0005737">
    <property type="term" value="C:cytoplasm"/>
    <property type="evidence" value="ECO:0007669"/>
    <property type="project" value="TreeGrafter"/>
</dbReference>
<dbReference type="PANTHER" id="PTHR43765:SF2">
    <property type="entry name" value="2-DEHYDROPANTOATE 2-REDUCTASE"/>
    <property type="match status" value="1"/>
</dbReference>
<comment type="function">
    <text evidence="10">Catalyzes the NADPH-dependent reduction of ketopantoate into pantoic acid.</text>
</comment>
<keyword evidence="7 10" id="KW-0560">Oxidoreductase</keyword>
<dbReference type="FunFam" id="1.10.1040.10:FF:000017">
    <property type="entry name" value="2-dehydropantoate 2-reductase"/>
    <property type="match status" value="1"/>
</dbReference>
<dbReference type="NCBIfam" id="TIGR00745">
    <property type="entry name" value="apbA_panE"/>
    <property type="match status" value="1"/>
</dbReference>
<dbReference type="SUPFAM" id="SSF48179">
    <property type="entry name" value="6-phosphogluconate dehydrogenase C-terminal domain-like"/>
    <property type="match status" value="1"/>
</dbReference>
<comment type="similarity">
    <text evidence="2 10">Belongs to the ketopantoate reductase family.</text>
</comment>
<dbReference type="InterPro" id="IPR013328">
    <property type="entry name" value="6PGD_dom2"/>
</dbReference>
<keyword evidence="14" id="KW-1185">Reference proteome</keyword>
<feature type="domain" description="Ketopantoate reductase C-terminal" evidence="12">
    <location>
        <begin position="174"/>
        <end position="297"/>
    </location>
</feature>
<dbReference type="InterPro" id="IPR013752">
    <property type="entry name" value="KPA_reductase"/>
</dbReference>
<dbReference type="RefSeq" id="WP_067379404.1">
    <property type="nucleotide sequence ID" value="NZ_CP015839.1"/>
</dbReference>
<evidence type="ECO:0000259" key="11">
    <source>
        <dbReference type="Pfam" id="PF02558"/>
    </source>
</evidence>
<evidence type="ECO:0000256" key="7">
    <source>
        <dbReference type="ARBA" id="ARBA00023002"/>
    </source>
</evidence>
<dbReference type="GO" id="GO:0015940">
    <property type="term" value="P:pantothenate biosynthetic process"/>
    <property type="evidence" value="ECO:0007669"/>
    <property type="project" value="UniProtKB-UniPathway"/>
</dbReference>
<evidence type="ECO:0000256" key="1">
    <source>
        <dbReference type="ARBA" id="ARBA00004994"/>
    </source>
</evidence>
<dbReference type="SUPFAM" id="SSF51735">
    <property type="entry name" value="NAD(P)-binding Rossmann-fold domains"/>
    <property type="match status" value="1"/>
</dbReference>
<evidence type="ECO:0000256" key="8">
    <source>
        <dbReference type="ARBA" id="ARBA00032024"/>
    </source>
</evidence>
<comment type="pathway">
    <text evidence="1 10">Cofactor biosynthesis; (R)-pantothenate biosynthesis; (R)-pantoate from 3-methyl-2-oxobutanoate: step 2/2.</text>
</comment>
<evidence type="ECO:0000256" key="5">
    <source>
        <dbReference type="ARBA" id="ARBA00022655"/>
    </source>
</evidence>
<evidence type="ECO:0000256" key="10">
    <source>
        <dbReference type="RuleBase" id="RU362068"/>
    </source>
</evidence>
<evidence type="ECO:0000256" key="4">
    <source>
        <dbReference type="ARBA" id="ARBA00019465"/>
    </source>
</evidence>
<dbReference type="InterPro" id="IPR050838">
    <property type="entry name" value="Ketopantoate_reductase"/>
</dbReference>
<dbReference type="InterPro" id="IPR013332">
    <property type="entry name" value="KPR_N"/>
</dbReference>
<gene>
    <name evidence="13" type="ORF">A8C75_05915</name>
</gene>
<comment type="catalytic activity">
    <reaction evidence="9 10">
        <text>(R)-pantoate + NADP(+) = 2-dehydropantoate + NADPH + H(+)</text>
        <dbReference type="Rhea" id="RHEA:16233"/>
        <dbReference type="ChEBI" id="CHEBI:11561"/>
        <dbReference type="ChEBI" id="CHEBI:15378"/>
        <dbReference type="ChEBI" id="CHEBI:15980"/>
        <dbReference type="ChEBI" id="CHEBI:57783"/>
        <dbReference type="ChEBI" id="CHEBI:58349"/>
        <dbReference type="EC" id="1.1.1.169"/>
    </reaction>
</comment>
<keyword evidence="6 10" id="KW-0521">NADP</keyword>
<dbReference type="InterPro" id="IPR008927">
    <property type="entry name" value="6-PGluconate_DH-like_C_sf"/>
</dbReference>
<dbReference type="OrthoDB" id="6530772at2"/>
<dbReference type="Gene3D" id="1.10.1040.10">
    <property type="entry name" value="N-(1-d-carboxylethyl)-l-norvaline Dehydrogenase, domain 2"/>
    <property type="match status" value="1"/>
</dbReference>
<organism evidence="13 14">
    <name type="scientific">Marinobacterium aestuarii</name>
    <dbReference type="NCBI Taxonomy" id="1821621"/>
    <lineage>
        <taxon>Bacteria</taxon>
        <taxon>Pseudomonadati</taxon>
        <taxon>Pseudomonadota</taxon>
        <taxon>Gammaproteobacteria</taxon>
        <taxon>Oceanospirillales</taxon>
        <taxon>Oceanospirillaceae</taxon>
        <taxon>Marinobacterium</taxon>
    </lineage>
</organism>
<proteinExistence type="inferred from homology"/>
<dbReference type="Pfam" id="PF08546">
    <property type="entry name" value="ApbA_C"/>
    <property type="match status" value="1"/>
</dbReference>
<name>A0A1A9EX11_9GAMM</name>
<evidence type="ECO:0000256" key="3">
    <source>
        <dbReference type="ARBA" id="ARBA00013014"/>
    </source>
</evidence>
<dbReference type="GO" id="GO:0050661">
    <property type="term" value="F:NADP binding"/>
    <property type="evidence" value="ECO:0007669"/>
    <property type="project" value="TreeGrafter"/>
</dbReference>
<dbReference type="Proteomes" id="UP000078070">
    <property type="component" value="Chromosome"/>
</dbReference>
<evidence type="ECO:0000256" key="9">
    <source>
        <dbReference type="ARBA" id="ARBA00048793"/>
    </source>
</evidence>
<dbReference type="STRING" id="1821621.A8C75_05915"/>
<dbReference type="KEGG" id="mars:A8C75_05915"/>
<evidence type="ECO:0000259" key="12">
    <source>
        <dbReference type="Pfam" id="PF08546"/>
    </source>
</evidence>
<dbReference type="PANTHER" id="PTHR43765">
    <property type="entry name" value="2-DEHYDROPANTOATE 2-REDUCTASE-RELATED"/>
    <property type="match status" value="1"/>
</dbReference>
<reference evidence="13 14" key="2">
    <citation type="journal article" date="2018" name="Int. J. Syst. Evol. Microbiol.">
        <title>Marinobacterium aestuarii sp. nov., a benzene-degrading marine bacterium isolated from estuary sediment.</title>
        <authorList>
            <person name="Bae S.S."/>
            <person name="Jung J."/>
            <person name="Chung D."/>
            <person name="Baek K."/>
        </authorList>
    </citation>
    <scope>NUCLEOTIDE SEQUENCE [LARGE SCALE GENOMIC DNA]</scope>
    <source>
        <strain evidence="13 14">ST58-10</strain>
    </source>
</reference>
<feature type="domain" description="Ketopantoate reductase N-terminal" evidence="11">
    <location>
        <begin position="3"/>
        <end position="151"/>
    </location>
</feature>
<dbReference type="InterPro" id="IPR036291">
    <property type="entry name" value="NAD(P)-bd_dom_sf"/>
</dbReference>
<accession>A0A1A9EX11</accession>
<evidence type="ECO:0000313" key="14">
    <source>
        <dbReference type="Proteomes" id="UP000078070"/>
    </source>
</evidence>
<dbReference type="AlphaFoldDB" id="A0A1A9EX11"/>
<evidence type="ECO:0000313" key="13">
    <source>
        <dbReference type="EMBL" id="ANG62073.1"/>
    </source>
</evidence>
<protein>
    <recommendedName>
        <fullName evidence="4 10">2-dehydropantoate 2-reductase</fullName>
        <ecNumber evidence="3 10">1.1.1.169</ecNumber>
    </recommendedName>
    <alternativeName>
        <fullName evidence="8 10">Ketopantoate reductase</fullName>
    </alternativeName>
</protein>
<dbReference type="InterPro" id="IPR003710">
    <property type="entry name" value="ApbA"/>
</dbReference>
<evidence type="ECO:0000256" key="2">
    <source>
        <dbReference type="ARBA" id="ARBA00007870"/>
    </source>
</evidence>